<dbReference type="InterPro" id="IPR036513">
    <property type="entry name" value="STAS_dom_sf"/>
</dbReference>
<feature type="transmembrane region" description="Helical" evidence="5">
    <location>
        <begin position="197"/>
        <end position="213"/>
    </location>
</feature>
<name>A0AA36AXL4_OCTVU</name>
<evidence type="ECO:0000256" key="4">
    <source>
        <dbReference type="ARBA" id="ARBA00023136"/>
    </source>
</evidence>
<reference evidence="7" key="1">
    <citation type="submission" date="2023-08" db="EMBL/GenBank/DDBJ databases">
        <authorList>
            <person name="Alioto T."/>
            <person name="Alioto T."/>
            <person name="Gomez Garrido J."/>
        </authorList>
    </citation>
    <scope>NUCLEOTIDE SEQUENCE</scope>
</reference>
<dbReference type="SUPFAM" id="SSF52091">
    <property type="entry name" value="SpoIIaa-like"/>
    <property type="match status" value="1"/>
</dbReference>
<evidence type="ECO:0000313" key="8">
    <source>
        <dbReference type="Proteomes" id="UP001162480"/>
    </source>
</evidence>
<feature type="transmembrane region" description="Helical" evidence="5">
    <location>
        <begin position="596"/>
        <end position="624"/>
    </location>
</feature>
<feature type="transmembrane region" description="Helical" evidence="5">
    <location>
        <begin position="380"/>
        <end position="400"/>
    </location>
</feature>
<keyword evidence="4 5" id="KW-0472">Membrane</keyword>
<feature type="transmembrane region" description="Helical" evidence="5">
    <location>
        <begin position="167"/>
        <end position="191"/>
    </location>
</feature>
<evidence type="ECO:0000256" key="2">
    <source>
        <dbReference type="ARBA" id="ARBA00022692"/>
    </source>
</evidence>
<protein>
    <submittedName>
        <fullName evidence="7">Sulfate transporter isoform X2</fullName>
    </submittedName>
</protein>
<dbReference type="EMBL" id="OX597818">
    <property type="protein sequence ID" value="CAI9723132.1"/>
    <property type="molecule type" value="Genomic_DNA"/>
</dbReference>
<sequence length="832" mass="91778">MNTNDRNTGSSNECSLLFLLLDWNQRGKLKQNNGVVLTDIYTISDKLPPQDQTGLKNNEKMEANICGKAFHHVSAETKMENDKEKQNLILQSVGDNDAQVVIHRPVYSQAKFDIGFEGSKRPNPTLKETIKQQVKSCKCSNACFTKFIIQLFPFLTIMKGYSLRHDLFSDIVAGLTVGIMHVPQGMAYGLLTQLPPIHGLYVSFFPVLIYFFFGSSRHVSIGTFAVVCLMVGAAVDKNYSKLASAEGITTRAANLTPSTSSITEYTTDAYTQTVSGNNSVTQSIIEEETDVTDPVKLGIAMAVTFLVGCIQFLMGVLHLGFVTTFLSDPLVSGFTTGAACHVFTSQVKHVFGVKMGRYSGPLKLIYSYRDFFSNIPETNLVTLGVSASAIFILAVVKEHINNNPKIKPKLKMPVPIELIMVVLGTVTSHFLKLGEKHNVVIVGKIPTGIPAPTPPPFNYLADVVTDAIAISIVAFAINVSMCKMLARKHDYDINPNQELIAYGFCNVFSSFFSAFCSAVSLSRSLVQENVGCKTQVTGLFSSVLILIVLLVVGPLFRTLPNCVLASIIIVALKGMFRQFTELHRLWWISKIDFGVWLVSFLGTVILDVDYGLAVGVIFSLLTVLARSSRPYSCLLGQLPNTDIYRDVSVYPSAVQINGVKIFRFEASLYFANAENFKHRIYEMTAVNPRKLKTKIQNIKKDSANDTGNSNYNIDLTTVIIDASSWSYIDTVGVKTISQVFTEYERIGVKVLLAQCKSAIREMFVKGHLYESVTENSLFVTVHDAVLSVIQPNSQAHSLEPGSKESVTKASTSRLDADVECIQMNNMNTHERL</sequence>
<evidence type="ECO:0000256" key="5">
    <source>
        <dbReference type="SAM" id="Phobius"/>
    </source>
</evidence>
<feature type="transmembrane region" description="Helical" evidence="5">
    <location>
        <begin position="499"/>
        <end position="522"/>
    </location>
</feature>
<dbReference type="InterPro" id="IPR011547">
    <property type="entry name" value="SLC26A/SulP_dom"/>
</dbReference>
<dbReference type="PROSITE" id="PS50801">
    <property type="entry name" value="STAS"/>
    <property type="match status" value="1"/>
</dbReference>
<dbReference type="Pfam" id="PF01740">
    <property type="entry name" value="STAS"/>
    <property type="match status" value="1"/>
</dbReference>
<evidence type="ECO:0000256" key="1">
    <source>
        <dbReference type="ARBA" id="ARBA00004141"/>
    </source>
</evidence>
<dbReference type="GO" id="GO:0055085">
    <property type="term" value="P:transmembrane transport"/>
    <property type="evidence" value="ECO:0007669"/>
    <property type="project" value="InterPro"/>
</dbReference>
<accession>A0AA36AXL4</accession>
<dbReference type="PANTHER" id="PTHR11814">
    <property type="entry name" value="SULFATE TRANSPORTER"/>
    <property type="match status" value="1"/>
</dbReference>
<dbReference type="GO" id="GO:0016020">
    <property type="term" value="C:membrane"/>
    <property type="evidence" value="ECO:0007669"/>
    <property type="project" value="UniProtKB-SubCell"/>
</dbReference>
<dbReference type="Gene3D" id="3.30.750.24">
    <property type="entry name" value="STAS domain"/>
    <property type="match status" value="1"/>
</dbReference>
<keyword evidence="2 5" id="KW-0812">Transmembrane</keyword>
<keyword evidence="3 5" id="KW-1133">Transmembrane helix</keyword>
<comment type="subcellular location">
    <subcellularLocation>
        <location evidence="1">Membrane</location>
        <topology evidence="1">Multi-pass membrane protein</topology>
    </subcellularLocation>
</comment>
<feature type="transmembrane region" description="Helical" evidence="5">
    <location>
        <begin position="559"/>
        <end position="576"/>
    </location>
</feature>
<feature type="transmembrane region" description="Helical" evidence="5">
    <location>
        <begin position="534"/>
        <end position="552"/>
    </location>
</feature>
<dbReference type="AlphaFoldDB" id="A0AA36AXL4"/>
<dbReference type="NCBIfam" id="TIGR00815">
    <property type="entry name" value="sulP"/>
    <property type="match status" value="1"/>
</dbReference>
<dbReference type="CDD" id="cd07042">
    <property type="entry name" value="STAS_SulP_like_sulfate_transporter"/>
    <property type="match status" value="1"/>
</dbReference>
<gene>
    <name evidence="7" type="ORF">OCTVUL_1B027632</name>
</gene>
<keyword evidence="8" id="KW-1185">Reference proteome</keyword>
<feature type="domain" description="STAS" evidence="6">
    <location>
        <begin position="649"/>
        <end position="788"/>
    </location>
</feature>
<evidence type="ECO:0000259" key="6">
    <source>
        <dbReference type="PROSITE" id="PS50801"/>
    </source>
</evidence>
<feature type="transmembrane region" description="Helical" evidence="5">
    <location>
        <begin position="459"/>
        <end position="479"/>
    </location>
</feature>
<dbReference type="InterPro" id="IPR002645">
    <property type="entry name" value="STAS_dom"/>
</dbReference>
<evidence type="ECO:0000256" key="3">
    <source>
        <dbReference type="ARBA" id="ARBA00022989"/>
    </source>
</evidence>
<feature type="transmembrane region" description="Helical" evidence="5">
    <location>
        <begin position="297"/>
        <end position="321"/>
    </location>
</feature>
<dbReference type="Proteomes" id="UP001162480">
    <property type="component" value="Chromosome 5"/>
</dbReference>
<proteinExistence type="predicted"/>
<dbReference type="FunFam" id="3.30.750.24:FF:000003">
    <property type="entry name" value="Chloride anion exchanger"/>
    <property type="match status" value="1"/>
</dbReference>
<organism evidence="7 8">
    <name type="scientific">Octopus vulgaris</name>
    <name type="common">Common octopus</name>
    <dbReference type="NCBI Taxonomy" id="6645"/>
    <lineage>
        <taxon>Eukaryota</taxon>
        <taxon>Metazoa</taxon>
        <taxon>Spiralia</taxon>
        <taxon>Lophotrochozoa</taxon>
        <taxon>Mollusca</taxon>
        <taxon>Cephalopoda</taxon>
        <taxon>Coleoidea</taxon>
        <taxon>Octopodiformes</taxon>
        <taxon>Octopoda</taxon>
        <taxon>Incirrata</taxon>
        <taxon>Octopodidae</taxon>
        <taxon>Octopus</taxon>
    </lineage>
</organism>
<dbReference type="Pfam" id="PF00916">
    <property type="entry name" value="Sulfate_transp"/>
    <property type="match status" value="1"/>
</dbReference>
<dbReference type="InterPro" id="IPR001902">
    <property type="entry name" value="SLC26A/SulP_fam"/>
</dbReference>
<evidence type="ECO:0000313" key="7">
    <source>
        <dbReference type="EMBL" id="CAI9723132.1"/>
    </source>
</evidence>